<name>A0A5N3S1S9_9VIBR</name>
<evidence type="ECO:0000313" key="2">
    <source>
        <dbReference type="Proteomes" id="UP000326687"/>
    </source>
</evidence>
<reference evidence="1 2" key="1">
    <citation type="submission" date="2019-09" db="EMBL/GenBank/DDBJ databases">
        <title>Vibrio Fortis S7-72.</title>
        <authorList>
            <person name="Das S.K."/>
        </authorList>
    </citation>
    <scope>NUCLEOTIDE SEQUENCE [LARGE SCALE GENOMIC DNA]</scope>
    <source>
        <strain evidence="1 2">S7-72</strain>
    </source>
</reference>
<dbReference type="AlphaFoldDB" id="A0A5N3S1S9"/>
<proteinExistence type="predicted"/>
<protein>
    <submittedName>
        <fullName evidence="1">Uncharacterized protein</fullName>
    </submittedName>
</protein>
<sequence length="259" mass="28591">MGIEQKITDLQRTSAEQTAASQALSQEVAGKMGEIDKKVDESIAQFSAAFPIEFARHTNRTVYIDPTAGTDTQGSKVYQTLKYALNDNSFVQALVIVLRGDVLFNKSYLVTNRYLSINLGGWTLSRTKHNAMFNGEYNAYVKIFNGEIDFNLDEPELVLPGAGVCPFFYTVDTVMTLILGDRDGWAGERYKGGLKIKSNSPHLVTAVGSHINYRTHACRFELQGGAESCNMIYAASGGSIQQYSPYNVAADTGFIWSYE</sequence>
<accession>A0A5N3S1S9</accession>
<dbReference type="EMBL" id="VXDD01000003">
    <property type="protein sequence ID" value="KAB0300710.1"/>
    <property type="molecule type" value="Genomic_DNA"/>
</dbReference>
<organism evidence="1 2">
    <name type="scientific">Vibrio fortis</name>
    <dbReference type="NCBI Taxonomy" id="212667"/>
    <lineage>
        <taxon>Bacteria</taxon>
        <taxon>Pseudomonadati</taxon>
        <taxon>Pseudomonadota</taxon>
        <taxon>Gammaproteobacteria</taxon>
        <taxon>Vibrionales</taxon>
        <taxon>Vibrionaceae</taxon>
        <taxon>Vibrio</taxon>
    </lineage>
</organism>
<comment type="caution">
    <text evidence="1">The sequence shown here is derived from an EMBL/GenBank/DDBJ whole genome shotgun (WGS) entry which is preliminary data.</text>
</comment>
<gene>
    <name evidence="1" type="ORF">F2Z80_16425</name>
</gene>
<dbReference type="RefSeq" id="WP_150896443.1">
    <property type="nucleotide sequence ID" value="NZ_VXDD01000003.1"/>
</dbReference>
<dbReference type="Proteomes" id="UP000326687">
    <property type="component" value="Unassembled WGS sequence"/>
</dbReference>
<evidence type="ECO:0000313" key="1">
    <source>
        <dbReference type="EMBL" id="KAB0300710.1"/>
    </source>
</evidence>